<dbReference type="PROSITE" id="PS00518">
    <property type="entry name" value="ZF_RING_1"/>
    <property type="match status" value="1"/>
</dbReference>
<dbReference type="SMART" id="SM00184">
    <property type="entry name" value="RING"/>
    <property type="match status" value="2"/>
</dbReference>
<dbReference type="InterPro" id="IPR031127">
    <property type="entry name" value="E3_UB_ligase_RBR"/>
</dbReference>
<keyword evidence="10 13" id="KW-0694">RNA-binding</keyword>
<organism evidence="17 18">
    <name type="scientific">Leptotrombidium deliense</name>
    <dbReference type="NCBI Taxonomy" id="299467"/>
    <lineage>
        <taxon>Eukaryota</taxon>
        <taxon>Metazoa</taxon>
        <taxon>Ecdysozoa</taxon>
        <taxon>Arthropoda</taxon>
        <taxon>Chelicerata</taxon>
        <taxon>Arachnida</taxon>
        <taxon>Acari</taxon>
        <taxon>Acariformes</taxon>
        <taxon>Trombidiformes</taxon>
        <taxon>Prostigmata</taxon>
        <taxon>Anystina</taxon>
        <taxon>Parasitengona</taxon>
        <taxon>Trombiculoidea</taxon>
        <taxon>Trombiculidae</taxon>
        <taxon>Leptotrombidium</taxon>
    </lineage>
</organism>
<protein>
    <recommendedName>
        <fullName evidence="3">RBR-type E3 ubiquitin transferase</fullName>
        <ecNumber evidence="3">2.3.2.31</ecNumber>
    </recommendedName>
</protein>
<dbReference type="Pfam" id="PF01485">
    <property type="entry name" value="IBR"/>
    <property type="match status" value="1"/>
</dbReference>
<dbReference type="InterPro" id="IPR017907">
    <property type="entry name" value="Znf_RING_CS"/>
</dbReference>
<evidence type="ECO:0000256" key="12">
    <source>
        <dbReference type="PROSITE-ProRule" id="PRU00175"/>
    </source>
</evidence>
<keyword evidence="4" id="KW-0808">Transferase</keyword>
<dbReference type="PANTHER" id="PTHR11685">
    <property type="entry name" value="RBR FAMILY RING FINGER AND IBR DOMAIN-CONTAINING"/>
    <property type="match status" value="1"/>
</dbReference>
<dbReference type="SUPFAM" id="SSF54928">
    <property type="entry name" value="RNA-binding domain, RBD"/>
    <property type="match status" value="1"/>
</dbReference>
<evidence type="ECO:0000259" key="15">
    <source>
        <dbReference type="PROSITE" id="PS50102"/>
    </source>
</evidence>
<comment type="caution">
    <text evidence="17">The sequence shown here is derived from an EMBL/GenBank/DDBJ whole genome shotgun (WGS) entry which is preliminary data.</text>
</comment>
<name>A0A443SMH0_9ACAR</name>
<dbReference type="SMART" id="SM00360">
    <property type="entry name" value="RRM"/>
    <property type="match status" value="1"/>
</dbReference>
<dbReference type="EMBL" id="NCKV01001264">
    <property type="protein sequence ID" value="RWS28685.1"/>
    <property type="molecule type" value="Genomic_DNA"/>
</dbReference>
<dbReference type="InterPro" id="IPR002867">
    <property type="entry name" value="IBR_dom"/>
</dbReference>
<keyword evidence="5" id="KW-0479">Metal-binding</keyword>
<feature type="domain" description="RING-type" evidence="14">
    <location>
        <begin position="244"/>
        <end position="291"/>
    </location>
</feature>
<dbReference type="OrthoDB" id="69641at2759"/>
<keyword evidence="9" id="KW-0862">Zinc</keyword>
<reference evidence="17 18" key="1">
    <citation type="journal article" date="2018" name="Gigascience">
        <title>Genomes of trombidid mites reveal novel predicted allergens and laterally-transferred genes associated with secondary metabolism.</title>
        <authorList>
            <person name="Dong X."/>
            <person name="Chaisiri K."/>
            <person name="Xia D."/>
            <person name="Armstrong S.D."/>
            <person name="Fang Y."/>
            <person name="Donnelly M.J."/>
            <person name="Kadowaki T."/>
            <person name="McGarry J.W."/>
            <person name="Darby A.C."/>
            <person name="Makepeace B.L."/>
        </authorList>
    </citation>
    <scope>NUCLEOTIDE SEQUENCE [LARGE SCALE GENOMIC DNA]</scope>
    <source>
        <strain evidence="17">UoL-UT</strain>
    </source>
</reference>
<keyword evidence="6" id="KW-0677">Repeat</keyword>
<feature type="domain" description="RRM" evidence="15">
    <location>
        <begin position="109"/>
        <end position="207"/>
    </location>
</feature>
<dbReference type="InterPro" id="IPR035979">
    <property type="entry name" value="RBD_domain_sf"/>
</dbReference>
<comment type="catalytic activity">
    <reaction evidence="1">
        <text>[E2 ubiquitin-conjugating enzyme]-S-ubiquitinyl-L-cysteine + [acceptor protein]-L-lysine = [E2 ubiquitin-conjugating enzyme]-L-cysteine + [acceptor protein]-N(6)-ubiquitinyl-L-lysine.</text>
        <dbReference type="EC" id="2.3.2.31"/>
    </reaction>
</comment>
<evidence type="ECO:0000256" key="13">
    <source>
        <dbReference type="PROSITE-ProRule" id="PRU00176"/>
    </source>
</evidence>
<dbReference type="EC" id="2.3.2.31" evidence="3"/>
<dbReference type="CDD" id="cd20354">
    <property type="entry name" value="Rcat_RBR_RNF14"/>
    <property type="match status" value="1"/>
</dbReference>
<dbReference type="GO" id="GO:0008270">
    <property type="term" value="F:zinc ion binding"/>
    <property type="evidence" value="ECO:0007669"/>
    <property type="project" value="UniProtKB-KW"/>
</dbReference>
<evidence type="ECO:0000313" key="17">
    <source>
        <dbReference type="EMBL" id="RWS28685.1"/>
    </source>
</evidence>
<keyword evidence="8" id="KW-0833">Ubl conjugation pathway</keyword>
<accession>A0A443SMH0</accession>
<dbReference type="VEuPathDB" id="VectorBase:LDEU003356"/>
<dbReference type="PROSITE" id="PS50089">
    <property type="entry name" value="ZF_RING_2"/>
    <property type="match status" value="1"/>
</dbReference>
<evidence type="ECO:0000256" key="8">
    <source>
        <dbReference type="ARBA" id="ARBA00022786"/>
    </source>
</evidence>
<dbReference type="InterPro" id="IPR047548">
    <property type="entry name" value="Rcat_RBR_RNF14"/>
</dbReference>
<dbReference type="CDD" id="cd00590">
    <property type="entry name" value="RRM_SF"/>
    <property type="match status" value="1"/>
</dbReference>
<dbReference type="Pfam" id="PF22191">
    <property type="entry name" value="IBR_1"/>
    <property type="match status" value="1"/>
</dbReference>
<dbReference type="InterPro" id="IPR000504">
    <property type="entry name" value="RRM_dom"/>
</dbReference>
<evidence type="ECO:0000256" key="3">
    <source>
        <dbReference type="ARBA" id="ARBA00012251"/>
    </source>
</evidence>
<dbReference type="PROSITE" id="PS50102">
    <property type="entry name" value="RRM"/>
    <property type="match status" value="1"/>
</dbReference>
<dbReference type="InterPro" id="IPR013083">
    <property type="entry name" value="Znf_RING/FYVE/PHD"/>
</dbReference>
<dbReference type="AlphaFoldDB" id="A0A443SMH0"/>
<dbReference type="InterPro" id="IPR044066">
    <property type="entry name" value="TRIAD_supradom"/>
</dbReference>
<dbReference type="InterPro" id="IPR001841">
    <property type="entry name" value="Znf_RING"/>
</dbReference>
<evidence type="ECO:0000256" key="10">
    <source>
        <dbReference type="ARBA" id="ARBA00022884"/>
    </source>
</evidence>
<dbReference type="PROSITE" id="PS51873">
    <property type="entry name" value="TRIAD"/>
    <property type="match status" value="1"/>
</dbReference>
<dbReference type="GO" id="GO:0016567">
    <property type="term" value="P:protein ubiquitination"/>
    <property type="evidence" value="ECO:0007669"/>
    <property type="project" value="InterPro"/>
</dbReference>
<dbReference type="Proteomes" id="UP000288716">
    <property type="component" value="Unassembled WGS sequence"/>
</dbReference>
<dbReference type="SUPFAM" id="SSF57850">
    <property type="entry name" value="RING/U-box"/>
    <property type="match status" value="3"/>
</dbReference>
<dbReference type="CDD" id="cd20341">
    <property type="entry name" value="BRcat_RBR_RNF14"/>
    <property type="match status" value="1"/>
</dbReference>
<evidence type="ECO:0000256" key="5">
    <source>
        <dbReference type="ARBA" id="ARBA00022723"/>
    </source>
</evidence>
<evidence type="ECO:0000256" key="11">
    <source>
        <dbReference type="ARBA" id="ARBA00044508"/>
    </source>
</evidence>
<evidence type="ECO:0000256" key="9">
    <source>
        <dbReference type="ARBA" id="ARBA00022833"/>
    </source>
</evidence>
<proteinExistence type="inferred from homology"/>
<dbReference type="Gene3D" id="3.30.40.10">
    <property type="entry name" value="Zinc/RING finger domain, C3HC4 (zinc finger)"/>
    <property type="match status" value="1"/>
</dbReference>
<dbReference type="GO" id="GO:0003723">
    <property type="term" value="F:RNA binding"/>
    <property type="evidence" value="ECO:0007669"/>
    <property type="project" value="UniProtKB-UniRule"/>
</dbReference>
<evidence type="ECO:0000259" key="16">
    <source>
        <dbReference type="PROSITE" id="PS51873"/>
    </source>
</evidence>
<comment type="similarity">
    <text evidence="11">Belongs to the RBR family. RNF14 subfamily.</text>
</comment>
<dbReference type="Gene3D" id="1.20.120.1750">
    <property type="match status" value="1"/>
</dbReference>
<evidence type="ECO:0000256" key="4">
    <source>
        <dbReference type="ARBA" id="ARBA00022679"/>
    </source>
</evidence>
<evidence type="ECO:0000256" key="2">
    <source>
        <dbReference type="ARBA" id="ARBA00004906"/>
    </source>
</evidence>
<dbReference type="Gene3D" id="3.30.70.330">
    <property type="match status" value="1"/>
</dbReference>
<evidence type="ECO:0000259" key="14">
    <source>
        <dbReference type="PROSITE" id="PS50089"/>
    </source>
</evidence>
<gene>
    <name evidence="17" type="ORF">B4U80_07304</name>
</gene>
<comment type="pathway">
    <text evidence="2">Protein modification; protein ubiquitination.</text>
</comment>
<evidence type="ECO:0000256" key="1">
    <source>
        <dbReference type="ARBA" id="ARBA00001798"/>
    </source>
</evidence>
<keyword evidence="18" id="KW-1185">Reference proteome</keyword>
<evidence type="ECO:0000313" key="18">
    <source>
        <dbReference type="Proteomes" id="UP000288716"/>
    </source>
</evidence>
<dbReference type="Pfam" id="PF00076">
    <property type="entry name" value="RRM_1"/>
    <property type="match status" value="1"/>
</dbReference>
<evidence type="ECO:0000256" key="7">
    <source>
        <dbReference type="ARBA" id="ARBA00022771"/>
    </source>
</evidence>
<feature type="domain" description="RING-type" evidence="16">
    <location>
        <begin position="240"/>
        <end position="482"/>
    </location>
</feature>
<dbReference type="InterPro" id="IPR012677">
    <property type="entry name" value="Nucleotide-bd_a/b_plait_sf"/>
</dbReference>
<sequence>MVQELRNSIEGMVNKSPLKNTCEAATENQNAADMIGATCASVLPSNFGDHDKDESCKTKSLKPGIQYDTNHLVEISPETLNETKEIENNRRQSFVNRSEVNKDENALFVKFWLSDVSNELSMRSLFTKFGIIRYTNFETNARGGSTGYEFSKFGTIQSTKVVRHWGSKWGGYGFVCFEDHVSAKTAVDQMNNTFIQGHRLIVKRANCNFEKKNELSNQFQQQRNFHKSTYTNNEMAKNTLEEICIVCFTETLSSETINLECRHIICKECIALYIRHLVDNKQVESVICPKDGCDCELTFYHISTIVPKDLLNEFDKCLMDNYLNKKDDIVWCPQAHCRFPVFLNENMTEGRCPKCKLAFCAKCGEQYHGIRECNEFVDEHEKKQVLHRYMNGSETEKAMLQRKYTKNKLEKEVENLLSNQCINRKCKQCPNCKVNIEKNEGCNKIICTKCKSYFCWLCLQIINKSDPYKHYNDGGSKCKLFPRYRF</sequence>
<dbReference type="SMART" id="SM00647">
    <property type="entry name" value="IBR"/>
    <property type="match status" value="2"/>
</dbReference>
<keyword evidence="7 12" id="KW-0863">Zinc-finger</keyword>
<evidence type="ECO:0000256" key="6">
    <source>
        <dbReference type="ARBA" id="ARBA00022737"/>
    </source>
</evidence>
<dbReference type="GO" id="GO:0061630">
    <property type="term" value="F:ubiquitin protein ligase activity"/>
    <property type="evidence" value="ECO:0007669"/>
    <property type="project" value="UniProtKB-EC"/>
</dbReference>
<dbReference type="Gene3D" id="2.20.25.20">
    <property type="match status" value="1"/>
</dbReference>